<dbReference type="GO" id="GO:0004617">
    <property type="term" value="F:phosphoglycerate dehydrogenase activity"/>
    <property type="evidence" value="ECO:0007669"/>
    <property type="project" value="UniProtKB-EC"/>
</dbReference>
<organism evidence="18 19">
    <name type="scientific">Neptuniibacter caesariensis</name>
    <dbReference type="NCBI Taxonomy" id="207954"/>
    <lineage>
        <taxon>Bacteria</taxon>
        <taxon>Pseudomonadati</taxon>
        <taxon>Pseudomonadota</taxon>
        <taxon>Gammaproteobacteria</taxon>
        <taxon>Oceanospirillales</taxon>
        <taxon>Oceanospirillaceae</taxon>
        <taxon>Neptuniibacter</taxon>
    </lineage>
</organism>
<dbReference type="PROSITE" id="PS00065">
    <property type="entry name" value="D_2_HYDROXYACID_DH_1"/>
    <property type="match status" value="1"/>
</dbReference>
<keyword evidence="10" id="KW-0718">Serine biosynthesis</keyword>
<dbReference type="InterPro" id="IPR050418">
    <property type="entry name" value="D-iso_2-hydroxyacid_DH_PdxB"/>
</dbReference>
<dbReference type="InterPro" id="IPR036291">
    <property type="entry name" value="NAD(P)-bd_dom_sf"/>
</dbReference>
<keyword evidence="19" id="KW-1185">Reference proteome</keyword>
<dbReference type="Pfam" id="PF22629">
    <property type="entry name" value="ACT_AHAS_ss"/>
    <property type="match status" value="1"/>
</dbReference>
<dbReference type="InterPro" id="IPR029753">
    <property type="entry name" value="D-isomer_DH_CS"/>
</dbReference>
<evidence type="ECO:0000256" key="10">
    <source>
        <dbReference type="ARBA" id="ARBA00023299"/>
    </source>
</evidence>
<dbReference type="InterPro" id="IPR029752">
    <property type="entry name" value="D-isomer_DH_CS1"/>
</dbReference>
<gene>
    <name evidence="18" type="ORF">MED92_18073</name>
</gene>
<evidence type="ECO:0000259" key="15">
    <source>
        <dbReference type="Pfam" id="PF00389"/>
    </source>
</evidence>
<evidence type="ECO:0000313" key="19">
    <source>
        <dbReference type="Proteomes" id="UP000002171"/>
    </source>
</evidence>
<dbReference type="RefSeq" id="WP_007021269.1">
    <property type="nucleotide sequence ID" value="NZ_CH724125.1"/>
</dbReference>
<dbReference type="PROSITE" id="PS00670">
    <property type="entry name" value="D_2_HYDROXYACID_DH_2"/>
    <property type="match status" value="1"/>
</dbReference>
<evidence type="ECO:0000256" key="12">
    <source>
        <dbReference type="ARBA" id="ARBA00048126"/>
    </source>
</evidence>
<dbReference type="AlphaFoldDB" id="A0A7U8C577"/>
<proteinExistence type="inferred from homology"/>
<evidence type="ECO:0000256" key="11">
    <source>
        <dbReference type="ARBA" id="ARBA00030455"/>
    </source>
</evidence>
<evidence type="ECO:0000256" key="7">
    <source>
        <dbReference type="ARBA" id="ARBA00022605"/>
    </source>
</evidence>
<dbReference type="InterPro" id="IPR006140">
    <property type="entry name" value="D-isomer_DH_NAD-bd"/>
</dbReference>
<comment type="caution">
    <text evidence="18">The sequence shown here is derived from an EMBL/GenBank/DDBJ whole genome shotgun (WGS) entry which is preliminary data.</text>
</comment>
<dbReference type="CDD" id="cd12176">
    <property type="entry name" value="PGDH_3"/>
    <property type="match status" value="1"/>
</dbReference>
<keyword evidence="7" id="KW-0028">Amino-acid biosynthesis</keyword>
<evidence type="ECO:0000256" key="14">
    <source>
        <dbReference type="RuleBase" id="RU003719"/>
    </source>
</evidence>
<dbReference type="FunFam" id="3.40.50.720:FF:000041">
    <property type="entry name" value="D-3-phosphoglycerate dehydrogenase"/>
    <property type="match status" value="1"/>
</dbReference>
<evidence type="ECO:0000256" key="4">
    <source>
        <dbReference type="ARBA" id="ARBA00013001"/>
    </source>
</evidence>
<evidence type="ECO:0000256" key="3">
    <source>
        <dbReference type="ARBA" id="ARBA00005854"/>
    </source>
</evidence>
<dbReference type="GO" id="GO:0051287">
    <property type="term" value="F:NAD binding"/>
    <property type="evidence" value="ECO:0007669"/>
    <property type="project" value="InterPro"/>
</dbReference>
<evidence type="ECO:0000256" key="2">
    <source>
        <dbReference type="ARBA" id="ARBA00005216"/>
    </source>
</evidence>
<dbReference type="GO" id="GO:0047545">
    <property type="term" value="F:(S)-2-hydroxyglutarate dehydrogenase activity"/>
    <property type="evidence" value="ECO:0007669"/>
    <property type="project" value="UniProtKB-ARBA"/>
</dbReference>
<evidence type="ECO:0000256" key="9">
    <source>
        <dbReference type="ARBA" id="ARBA00023027"/>
    </source>
</evidence>
<evidence type="ECO:0000256" key="5">
    <source>
        <dbReference type="ARBA" id="ARBA00013143"/>
    </source>
</evidence>
<dbReference type="EC" id="1.1.1.399" evidence="4"/>
<dbReference type="Gene3D" id="3.30.70.260">
    <property type="match status" value="1"/>
</dbReference>
<dbReference type="SUPFAM" id="SSF51735">
    <property type="entry name" value="NAD(P)-binding Rossmann-fold domains"/>
    <property type="match status" value="1"/>
</dbReference>
<dbReference type="Gene3D" id="3.40.50.720">
    <property type="entry name" value="NAD(P)-binding Rossmann-like Domain"/>
    <property type="match status" value="2"/>
</dbReference>
<evidence type="ECO:0000256" key="1">
    <source>
        <dbReference type="ARBA" id="ARBA00003800"/>
    </source>
</evidence>
<comment type="similarity">
    <text evidence="3 14">Belongs to the D-isomer specific 2-hydroxyacid dehydrogenase family.</text>
</comment>
<dbReference type="InterPro" id="IPR045865">
    <property type="entry name" value="ACT-like_dom_sf"/>
</dbReference>
<accession>A0A7U8C577</accession>
<feature type="domain" description="Acetolactate synthase small subunit-like ACT" evidence="17">
    <location>
        <begin position="342"/>
        <end position="405"/>
    </location>
</feature>
<dbReference type="GO" id="GO:0006564">
    <property type="term" value="P:L-serine biosynthetic process"/>
    <property type="evidence" value="ECO:0007669"/>
    <property type="project" value="UniProtKB-KW"/>
</dbReference>
<dbReference type="InterPro" id="IPR006139">
    <property type="entry name" value="D-isomer_2_OHA_DH_cat_dom"/>
</dbReference>
<sequence>MSQTTSLDKSKIKILLLEGVHQSAVDTFNQNGYTNIEFLTGSLPEEELIARIKDVHFIGIRSRTQLTEKVFAAAEKLVAVGCFCIGTNQVNLEAATMRGVAVFNAPFSNTRSVAELVIAEAILLLRGVAEKNAKAHRGEWQKSAKNSYEIRGKKLGIVGYGSIGSQLSVIAESLGMKVYFYDVVTKLPLGNATQVGSLKELLNISDIVSLHVPETPSTQDMMGEAQFAEMKQGSIFLNAARGTVVVIDELCKALDSGRLLGAAVDVFPVEPRTNNDEFISPLREYDNVILTPHVGGSTMEAQENIGYEVAEKLIKYSDNGSSITSVNFPEVALPEHPNVHRLLHVHNNVPGIMTAINSVFSENSINISGQYLQTNEKVGYVVVDVDADYSQVALQNLRQIEGTIRCRRLF</sequence>
<dbReference type="OrthoDB" id="9805416at2"/>
<dbReference type="CDD" id="cd04901">
    <property type="entry name" value="ACT_3PGDH"/>
    <property type="match status" value="1"/>
</dbReference>
<dbReference type="NCBIfam" id="NF008759">
    <property type="entry name" value="PRK11790.1"/>
    <property type="match status" value="1"/>
</dbReference>
<keyword evidence="8 14" id="KW-0560">Oxidoreductase</keyword>
<evidence type="ECO:0000256" key="8">
    <source>
        <dbReference type="ARBA" id="ARBA00023002"/>
    </source>
</evidence>
<dbReference type="EMBL" id="AAOW01000008">
    <property type="protein sequence ID" value="EAR61439.1"/>
    <property type="molecule type" value="Genomic_DNA"/>
</dbReference>
<reference evidence="18 19" key="1">
    <citation type="submission" date="2006-02" db="EMBL/GenBank/DDBJ databases">
        <authorList>
            <person name="Pinhassi J."/>
            <person name="Pedros-Alio C."/>
            <person name="Ferriera S."/>
            <person name="Johnson J."/>
            <person name="Kravitz S."/>
            <person name="Halpern A."/>
            <person name="Remington K."/>
            <person name="Beeson K."/>
            <person name="Tran B."/>
            <person name="Rogers Y.-H."/>
            <person name="Friedman R."/>
            <person name="Venter J.C."/>
        </authorList>
    </citation>
    <scope>NUCLEOTIDE SEQUENCE [LARGE SCALE GENOMIC DNA]</scope>
    <source>
        <strain evidence="18 19">MED92</strain>
    </source>
</reference>
<comment type="catalytic activity">
    <reaction evidence="12">
        <text>(R)-2-hydroxyglutarate + NAD(+) = 2-oxoglutarate + NADH + H(+)</text>
        <dbReference type="Rhea" id="RHEA:49612"/>
        <dbReference type="ChEBI" id="CHEBI:15378"/>
        <dbReference type="ChEBI" id="CHEBI:15801"/>
        <dbReference type="ChEBI" id="CHEBI:16810"/>
        <dbReference type="ChEBI" id="CHEBI:57540"/>
        <dbReference type="ChEBI" id="CHEBI:57945"/>
        <dbReference type="EC" id="1.1.1.399"/>
    </reaction>
</comment>
<evidence type="ECO:0000256" key="13">
    <source>
        <dbReference type="ARBA" id="ARBA00048731"/>
    </source>
</evidence>
<dbReference type="PANTHER" id="PTHR43761">
    <property type="entry name" value="D-ISOMER SPECIFIC 2-HYDROXYACID DEHYDROGENASE FAMILY PROTEIN (AFU_ORTHOLOGUE AFUA_1G13630)"/>
    <property type="match status" value="1"/>
</dbReference>
<comment type="function">
    <text evidence="1">Catalyzes the reversible oxidation of 3-phospho-D-glycerate to 3-phosphonooxypyruvate, the first step of the phosphorylated L-serine biosynthesis pathway. Also catalyzes the reversible oxidation of 2-hydroxyglutarate to 2-oxoglutarate.</text>
</comment>
<feature type="domain" description="D-isomer specific 2-hydroxyacid dehydrogenase catalytic" evidence="15">
    <location>
        <begin position="14"/>
        <end position="327"/>
    </location>
</feature>
<evidence type="ECO:0000259" key="17">
    <source>
        <dbReference type="Pfam" id="PF22629"/>
    </source>
</evidence>
<dbReference type="InterPro" id="IPR054480">
    <property type="entry name" value="AHAS_small-like_ACT"/>
</dbReference>
<dbReference type="SUPFAM" id="SSF55021">
    <property type="entry name" value="ACT-like"/>
    <property type="match status" value="1"/>
</dbReference>
<comment type="pathway">
    <text evidence="2">Amino-acid biosynthesis; L-serine biosynthesis; L-serine from 3-phospho-D-glycerate: step 1/3.</text>
</comment>
<dbReference type="Pfam" id="PF02826">
    <property type="entry name" value="2-Hacid_dh_C"/>
    <property type="match status" value="1"/>
</dbReference>
<protein>
    <recommendedName>
        <fullName evidence="6">D-3-phosphoglycerate dehydrogenase</fullName>
        <ecNumber evidence="4">1.1.1.399</ecNumber>
        <ecNumber evidence="5">1.1.1.95</ecNumber>
    </recommendedName>
    <alternativeName>
        <fullName evidence="11">2-oxoglutarate reductase</fullName>
    </alternativeName>
</protein>
<dbReference type="EC" id="1.1.1.95" evidence="5"/>
<evidence type="ECO:0000256" key="6">
    <source>
        <dbReference type="ARBA" id="ARBA00021582"/>
    </source>
</evidence>
<keyword evidence="9" id="KW-0520">NAD</keyword>
<dbReference type="Pfam" id="PF00389">
    <property type="entry name" value="2-Hacid_dh"/>
    <property type="match status" value="1"/>
</dbReference>
<evidence type="ECO:0000259" key="16">
    <source>
        <dbReference type="Pfam" id="PF02826"/>
    </source>
</evidence>
<name>A0A7U8C577_NEPCE</name>
<dbReference type="PROSITE" id="PS00671">
    <property type="entry name" value="D_2_HYDROXYACID_DH_3"/>
    <property type="match status" value="1"/>
</dbReference>
<dbReference type="SUPFAM" id="SSF52283">
    <property type="entry name" value="Formate/glycerate dehydrogenase catalytic domain-like"/>
    <property type="match status" value="1"/>
</dbReference>
<evidence type="ECO:0000313" key="18">
    <source>
        <dbReference type="EMBL" id="EAR61439.1"/>
    </source>
</evidence>
<dbReference type="Proteomes" id="UP000002171">
    <property type="component" value="Unassembled WGS sequence"/>
</dbReference>
<dbReference type="PANTHER" id="PTHR43761:SF1">
    <property type="entry name" value="D-ISOMER SPECIFIC 2-HYDROXYACID DEHYDROGENASE CATALYTIC DOMAIN-CONTAINING PROTEIN-RELATED"/>
    <property type="match status" value="1"/>
</dbReference>
<feature type="domain" description="D-isomer specific 2-hydroxyacid dehydrogenase NAD-binding" evidence="16">
    <location>
        <begin position="121"/>
        <end position="295"/>
    </location>
</feature>
<dbReference type="FunFam" id="3.30.70.260:FF:000007">
    <property type="entry name" value="D-3-phosphoglycerate dehydrogenase"/>
    <property type="match status" value="1"/>
</dbReference>
<comment type="catalytic activity">
    <reaction evidence="13">
        <text>(2R)-3-phosphoglycerate + NAD(+) = 3-phosphooxypyruvate + NADH + H(+)</text>
        <dbReference type="Rhea" id="RHEA:12641"/>
        <dbReference type="ChEBI" id="CHEBI:15378"/>
        <dbReference type="ChEBI" id="CHEBI:18110"/>
        <dbReference type="ChEBI" id="CHEBI:57540"/>
        <dbReference type="ChEBI" id="CHEBI:57945"/>
        <dbReference type="ChEBI" id="CHEBI:58272"/>
        <dbReference type="EC" id="1.1.1.95"/>
    </reaction>
</comment>